<feature type="signal peptide" evidence="1">
    <location>
        <begin position="1"/>
        <end position="26"/>
    </location>
</feature>
<accession>A0ABV9GJ92</accession>
<proteinExistence type="predicted"/>
<organism evidence="2 3">
    <name type="scientific">Streptomyces maoxianensis</name>
    <dbReference type="NCBI Taxonomy" id="1459942"/>
    <lineage>
        <taxon>Bacteria</taxon>
        <taxon>Bacillati</taxon>
        <taxon>Actinomycetota</taxon>
        <taxon>Actinomycetes</taxon>
        <taxon>Kitasatosporales</taxon>
        <taxon>Streptomycetaceae</taxon>
        <taxon>Streptomyces</taxon>
    </lineage>
</organism>
<gene>
    <name evidence="2" type="ORF">ACFO9E_33635</name>
</gene>
<reference evidence="3" key="1">
    <citation type="journal article" date="2019" name="Int. J. Syst. Evol. Microbiol.">
        <title>The Global Catalogue of Microorganisms (GCM) 10K type strain sequencing project: providing services to taxonomists for standard genome sequencing and annotation.</title>
        <authorList>
            <consortium name="The Broad Institute Genomics Platform"/>
            <consortium name="The Broad Institute Genome Sequencing Center for Infectious Disease"/>
            <person name="Wu L."/>
            <person name="Ma J."/>
        </authorList>
    </citation>
    <scope>NUCLEOTIDE SEQUENCE [LARGE SCALE GENOMIC DNA]</scope>
    <source>
        <strain evidence="3">CGMCC 4.7139</strain>
    </source>
</reference>
<dbReference type="EMBL" id="JBHSFE010000038">
    <property type="protein sequence ID" value="MFC4612654.1"/>
    <property type="molecule type" value="Genomic_DNA"/>
</dbReference>
<dbReference type="Proteomes" id="UP001595993">
    <property type="component" value="Unassembled WGS sequence"/>
</dbReference>
<feature type="chain" id="PRO_5045102329" evidence="1">
    <location>
        <begin position="27"/>
        <end position="165"/>
    </location>
</feature>
<protein>
    <submittedName>
        <fullName evidence="2">Uncharacterized protein</fullName>
    </submittedName>
</protein>
<evidence type="ECO:0000256" key="1">
    <source>
        <dbReference type="SAM" id="SignalP"/>
    </source>
</evidence>
<comment type="caution">
    <text evidence="2">The sequence shown here is derived from an EMBL/GenBank/DDBJ whole genome shotgun (WGS) entry which is preliminary data.</text>
</comment>
<keyword evidence="1" id="KW-0732">Signal</keyword>
<sequence>MSRKLGALTTAGVLGLTLLIPQAAGAVTNDAASRDAVAGTYRAAPIGVWTGTVTFPTGQVEATMSFHANGKVCLLTPPPGPDGGVEGQGTWQSTGPHTFTFKVTERFFDGAGTTTGYLRATHNATLRGNVFTTVGDGAFYDADWKEQNTFTATSNMRRKTRSVSC</sequence>
<dbReference type="RefSeq" id="WP_381202961.1">
    <property type="nucleotide sequence ID" value="NZ_JBHSFE010000038.1"/>
</dbReference>
<evidence type="ECO:0000313" key="3">
    <source>
        <dbReference type="Proteomes" id="UP001595993"/>
    </source>
</evidence>
<evidence type="ECO:0000313" key="2">
    <source>
        <dbReference type="EMBL" id="MFC4612654.1"/>
    </source>
</evidence>
<name>A0ABV9GJ92_9ACTN</name>
<keyword evidence="3" id="KW-1185">Reference proteome</keyword>